<accession>A0A6P1P2A8</accession>
<keyword evidence="3" id="KW-0804">Transcription</keyword>
<name>A0A6P1P2A8_9BACT</name>
<evidence type="ECO:0000259" key="4">
    <source>
        <dbReference type="PROSITE" id="PS50932"/>
    </source>
</evidence>
<keyword evidence="2" id="KW-0238">DNA-binding</keyword>
<dbReference type="InterPro" id="IPR010982">
    <property type="entry name" value="Lambda_DNA-bd_dom_sf"/>
</dbReference>
<dbReference type="CDD" id="cd01392">
    <property type="entry name" value="HTH_LacI"/>
    <property type="match status" value="1"/>
</dbReference>
<evidence type="ECO:0000313" key="6">
    <source>
        <dbReference type="Proteomes" id="UP000464214"/>
    </source>
</evidence>
<dbReference type="InterPro" id="IPR001761">
    <property type="entry name" value="Peripla_BP/Lac1_sug-bd_dom"/>
</dbReference>
<dbReference type="RefSeq" id="WP_160693051.1">
    <property type="nucleotide sequence ID" value="NZ_CP047897.1"/>
</dbReference>
<keyword evidence="1" id="KW-0805">Transcription regulation</keyword>
<dbReference type="Pfam" id="PF00356">
    <property type="entry name" value="LacI"/>
    <property type="match status" value="1"/>
</dbReference>
<dbReference type="SUPFAM" id="SSF53822">
    <property type="entry name" value="Periplasmic binding protein-like I"/>
    <property type="match status" value="1"/>
</dbReference>
<evidence type="ECO:0000256" key="2">
    <source>
        <dbReference type="ARBA" id="ARBA00023125"/>
    </source>
</evidence>
<proteinExistence type="predicted"/>
<gene>
    <name evidence="5" type="ORF">GU926_14275</name>
</gene>
<dbReference type="GO" id="GO:0000976">
    <property type="term" value="F:transcription cis-regulatory region binding"/>
    <property type="evidence" value="ECO:0007669"/>
    <property type="project" value="TreeGrafter"/>
</dbReference>
<dbReference type="SMART" id="SM00354">
    <property type="entry name" value="HTH_LACI"/>
    <property type="match status" value="1"/>
</dbReference>
<keyword evidence="6" id="KW-1185">Reference proteome</keyword>
<dbReference type="Proteomes" id="UP000464214">
    <property type="component" value="Chromosome"/>
</dbReference>
<dbReference type="AlphaFoldDB" id="A0A6P1P2A8"/>
<reference evidence="5 6" key="1">
    <citation type="submission" date="2020-01" db="EMBL/GenBank/DDBJ databases">
        <authorList>
            <person name="Kim M."/>
        </authorList>
    </citation>
    <scope>NUCLEOTIDE SEQUENCE [LARGE SCALE GENOMIC DNA]</scope>
    <source>
        <strain evidence="5 6">BT10</strain>
    </source>
</reference>
<dbReference type="SUPFAM" id="SSF47413">
    <property type="entry name" value="lambda repressor-like DNA-binding domains"/>
    <property type="match status" value="1"/>
</dbReference>
<dbReference type="Pfam" id="PF00532">
    <property type="entry name" value="Peripla_BP_1"/>
    <property type="match status" value="1"/>
</dbReference>
<dbReference type="CDD" id="cd06267">
    <property type="entry name" value="PBP1_LacI_sugar_binding-like"/>
    <property type="match status" value="1"/>
</dbReference>
<feature type="domain" description="HTH lacI-type" evidence="4">
    <location>
        <begin position="4"/>
        <end position="58"/>
    </location>
</feature>
<evidence type="ECO:0000256" key="1">
    <source>
        <dbReference type="ARBA" id="ARBA00023015"/>
    </source>
</evidence>
<evidence type="ECO:0000313" key="5">
    <source>
        <dbReference type="EMBL" id="QHL88537.1"/>
    </source>
</evidence>
<protein>
    <submittedName>
        <fullName evidence="5">Substrate-binding domain-containing protein</fullName>
    </submittedName>
</protein>
<dbReference type="EMBL" id="CP047897">
    <property type="protein sequence ID" value="QHL88537.1"/>
    <property type="molecule type" value="Genomic_DNA"/>
</dbReference>
<dbReference type="GO" id="GO:0003700">
    <property type="term" value="F:DNA-binding transcription factor activity"/>
    <property type="evidence" value="ECO:0007669"/>
    <property type="project" value="TreeGrafter"/>
</dbReference>
<dbReference type="Gene3D" id="3.40.50.2300">
    <property type="match status" value="2"/>
</dbReference>
<sequence length="341" mass="37598">MPRTTIHDIAKALNTSAATVSRALNDHPSISEATKVMVRVTAKQLNYQQNRMASSLRSGKSMVIGVIIPSAEISFFGSVIHGIEEVAKARGYNVLLFQSNERYQQEVQGIQTLLQSNVDGIIASIAKETTHYSHFLEAKRRNTPLILFDRAIEDLGVSTVVIDDYKGAYMATEHLVEQGYRRIAHIAGPSHIKIFHERLRGYVDALSANKLVVDEDLIVYGKVSIDSGRERMNQLLQLDLMPDAVFAVEDFTALGALQAIKETEFHQPGQIGLVGFANEAFSAYITPSLTTVDQQTNIMGREAAQLLLNAITGNANTETLPQKIVLDPKLVVRDSSRPPDQ</sequence>
<dbReference type="Gene3D" id="1.10.260.40">
    <property type="entry name" value="lambda repressor-like DNA-binding domains"/>
    <property type="match status" value="1"/>
</dbReference>
<organism evidence="5 6">
    <name type="scientific">Nibribacter ruber</name>
    <dbReference type="NCBI Taxonomy" id="2698458"/>
    <lineage>
        <taxon>Bacteria</taxon>
        <taxon>Pseudomonadati</taxon>
        <taxon>Bacteroidota</taxon>
        <taxon>Cytophagia</taxon>
        <taxon>Cytophagales</taxon>
        <taxon>Hymenobacteraceae</taxon>
        <taxon>Nibribacter</taxon>
    </lineage>
</organism>
<dbReference type="KEGG" id="nib:GU926_14275"/>
<dbReference type="InterPro" id="IPR028082">
    <property type="entry name" value="Peripla_BP_I"/>
</dbReference>
<dbReference type="PANTHER" id="PTHR30146:SF109">
    <property type="entry name" value="HTH-TYPE TRANSCRIPTIONAL REGULATOR GALS"/>
    <property type="match status" value="1"/>
</dbReference>
<dbReference type="PROSITE" id="PS50932">
    <property type="entry name" value="HTH_LACI_2"/>
    <property type="match status" value="1"/>
</dbReference>
<dbReference type="PANTHER" id="PTHR30146">
    <property type="entry name" value="LACI-RELATED TRANSCRIPTIONAL REPRESSOR"/>
    <property type="match status" value="1"/>
</dbReference>
<dbReference type="InterPro" id="IPR000843">
    <property type="entry name" value="HTH_LacI"/>
</dbReference>
<evidence type="ECO:0000256" key="3">
    <source>
        <dbReference type="ARBA" id="ARBA00023163"/>
    </source>
</evidence>